<evidence type="ECO:0000256" key="6">
    <source>
        <dbReference type="RuleBase" id="RU363077"/>
    </source>
</evidence>
<feature type="transmembrane region" description="Helical" evidence="6">
    <location>
        <begin position="159"/>
        <end position="178"/>
    </location>
</feature>
<organism evidence="8 9">
    <name type="scientific">Hibiscus syriacus</name>
    <name type="common">Rose of Sharon</name>
    <dbReference type="NCBI Taxonomy" id="106335"/>
    <lineage>
        <taxon>Eukaryota</taxon>
        <taxon>Viridiplantae</taxon>
        <taxon>Streptophyta</taxon>
        <taxon>Embryophyta</taxon>
        <taxon>Tracheophyta</taxon>
        <taxon>Spermatophyta</taxon>
        <taxon>Magnoliopsida</taxon>
        <taxon>eudicotyledons</taxon>
        <taxon>Gunneridae</taxon>
        <taxon>Pentapetalae</taxon>
        <taxon>rosids</taxon>
        <taxon>malvids</taxon>
        <taxon>Malvales</taxon>
        <taxon>Malvaceae</taxon>
        <taxon>Malvoideae</taxon>
        <taxon>Hibiscus</taxon>
    </lineage>
</organism>
<evidence type="ECO:0000256" key="2">
    <source>
        <dbReference type="ARBA" id="ARBA00007635"/>
    </source>
</evidence>
<comment type="similarity">
    <text evidence="2 6">Belongs to the drug/metabolite transporter (DMT) superfamily. Plant drug/metabolite exporter (P-DME) (TC 2.A.7.4) family.</text>
</comment>
<dbReference type="Proteomes" id="UP000436088">
    <property type="component" value="Unassembled WGS sequence"/>
</dbReference>
<evidence type="ECO:0000256" key="3">
    <source>
        <dbReference type="ARBA" id="ARBA00022692"/>
    </source>
</evidence>
<evidence type="ECO:0000259" key="7">
    <source>
        <dbReference type="Pfam" id="PF00892"/>
    </source>
</evidence>
<dbReference type="GO" id="GO:0016020">
    <property type="term" value="C:membrane"/>
    <property type="evidence" value="ECO:0007669"/>
    <property type="project" value="UniProtKB-SubCell"/>
</dbReference>
<accession>A0A6A3A645</accession>
<feature type="transmembrane region" description="Helical" evidence="6">
    <location>
        <begin position="63"/>
        <end position="84"/>
    </location>
</feature>
<comment type="caution">
    <text evidence="8">The sequence shown here is derived from an EMBL/GenBank/DDBJ whole genome shotgun (WGS) entry which is preliminary data.</text>
</comment>
<evidence type="ECO:0000313" key="9">
    <source>
        <dbReference type="Proteomes" id="UP000436088"/>
    </source>
</evidence>
<dbReference type="InterPro" id="IPR030184">
    <property type="entry name" value="WAT1-related"/>
</dbReference>
<comment type="subcellular location">
    <subcellularLocation>
        <location evidence="1 6">Membrane</location>
        <topology evidence="1 6">Multi-pass membrane protein</topology>
    </subcellularLocation>
</comment>
<evidence type="ECO:0000256" key="4">
    <source>
        <dbReference type="ARBA" id="ARBA00022989"/>
    </source>
</evidence>
<keyword evidence="5 6" id="KW-0472">Membrane</keyword>
<name>A0A6A3A645_HIBSY</name>
<sequence length="230" mass="24799">MEKVEFKRAATRAKIIGTIASISGAFVMIFYKGPIIISSSPWSSSSSSVLQLQRPLESSQSNWIIGGILETLAFLLYSYCYINLAQTMKLYSDEFVVTFFYNLSVALLAIPVGLVAELQTSSWRLTDSASVVAVLYTGIFGYSFSAVVHTWGVRLKGPVFVAIFAPTSIVIAAVMSAIFLGEAIYLGSVIGAVIITAGVYAVLWGKAKEAEEMRDEESCGLTGSGVWTLV</sequence>
<evidence type="ECO:0000256" key="1">
    <source>
        <dbReference type="ARBA" id="ARBA00004141"/>
    </source>
</evidence>
<reference evidence="8" key="1">
    <citation type="submission" date="2019-09" db="EMBL/GenBank/DDBJ databases">
        <title>Draft genome information of white flower Hibiscus syriacus.</title>
        <authorList>
            <person name="Kim Y.-M."/>
        </authorList>
    </citation>
    <scope>NUCLEOTIDE SEQUENCE [LARGE SCALE GENOMIC DNA]</scope>
    <source>
        <strain evidence="8">YM2019G1</strain>
    </source>
</reference>
<dbReference type="SUPFAM" id="SSF103481">
    <property type="entry name" value="Multidrug resistance efflux transporter EmrE"/>
    <property type="match status" value="1"/>
</dbReference>
<feature type="transmembrane region" description="Helical" evidence="6">
    <location>
        <begin position="96"/>
        <end position="116"/>
    </location>
</feature>
<dbReference type="AlphaFoldDB" id="A0A6A3A645"/>
<dbReference type="InterPro" id="IPR000620">
    <property type="entry name" value="EamA_dom"/>
</dbReference>
<dbReference type="EMBL" id="VEPZ02001034">
    <property type="protein sequence ID" value="KAE8699668.1"/>
    <property type="molecule type" value="Genomic_DNA"/>
</dbReference>
<keyword evidence="9" id="KW-1185">Reference proteome</keyword>
<feature type="domain" description="EamA" evidence="7">
    <location>
        <begin position="73"/>
        <end position="203"/>
    </location>
</feature>
<dbReference type="PANTHER" id="PTHR31218">
    <property type="entry name" value="WAT1-RELATED PROTEIN"/>
    <property type="match status" value="1"/>
</dbReference>
<evidence type="ECO:0000313" key="8">
    <source>
        <dbReference type="EMBL" id="KAE8699668.1"/>
    </source>
</evidence>
<evidence type="ECO:0000256" key="5">
    <source>
        <dbReference type="ARBA" id="ARBA00023136"/>
    </source>
</evidence>
<dbReference type="Pfam" id="PF00892">
    <property type="entry name" value="EamA"/>
    <property type="match status" value="1"/>
</dbReference>
<dbReference type="InterPro" id="IPR037185">
    <property type="entry name" value="EmrE-like"/>
</dbReference>
<gene>
    <name evidence="8" type="ORF">F3Y22_tig00110570pilonHSYRG00010</name>
</gene>
<keyword evidence="3 6" id="KW-0812">Transmembrane</keyword>
<protein>
    <recommendedName>
        <fullName evidence="6">WAT1-related protein</fullName>
    </recommendedName>
</protein>
<dbReference type="GO" id="GO:0022857">
    <property type="term" value="F:transmembrane transporter activity"/>
    <property type="evidence" value="ECO:0007669"/>
    <property type="project" value="InterPro"/>
</dbReference>
<keyword evidence="4 6" id="KW-1133">Transmembrane helix</keyword>
<feature type="transmembrane region" description="Helical" evidence="6">
    <location>
        <begin position="128"/>
        <end position="147"/>
    </location>
</feature>
<proteinExistence type="inferred from homology"/>
<feature type="transmembrane region" description="Helical" evidence="6">
    <location>
        <begin position="184"/>
        <end position="204"/>
    </location>
</feature>